<evidence type="ECO:0000259" key="25">
    <source>
        <dbReference type="Pfam" id="PF20920"/>
    </source>
</evidence>
<dbReference type="GO" id="GO:0003714">
    <property type="term" value="F:transcription corepressor activity"/>
    <property type="evidence" value="ECO:0007669"/>
    <property type="project" value="TreeGrafter"/>
</dbReference>
<dbReference type="OrthoDB" id="7492809at2759"/>
<dbReference type="Proteomes" id="UP000028990">
    <property type="component" value="Unassembled WGS sequence"/>
</dbReference>
<dbReference type="GO" id="GO:0050681">
    <property type="term" value="F:nuclear androgen receptor binding"/>
    <property type="evidence" value="ECO:0007669"/>
    <property type="project" value="TreeGrafter"/>
</dbReference>
<feature type="compositionally biased region" description="Polar residues" evidence="23">
    <location>
        <begin position="556"/>
        <end position="569"/>
    </location>
</feature>
<dbReference type="Gene3D" id="1.10.8.810">
    <property type="entry name" value="Daxx helical bundle domain"/>
    <property type="match status" value="1"/>
</dbReference>
<evidence type="ECO:0000256" key="13">
    <source>
        <dbReference type="ARBA" id="ARBA00022703"/>
    </source>
</evidence>
<dbReference type="FunFam" id="1.20.58.2170:FF:000001">
    <property type="entry name" value="Death domain-associated protein 6"/>
    <property type="match status" value="1"/>
</dbReference>
<evidence type="ECO:0000256" key="6">
    <source>
        <dbReference type="ARBA" id="ARBA00008592"/>
    </source>
</evidence>
<feature type="region of interest" description="Disordered" evidence="23">
    <location>
        <begin position="148"/>
        <end position="175"/>
    </location>
</feature>
<dbReference type="InterPro" id="IPR038298">
    <property type="entry name" value="Daxx_N_sf"/>
</dbReference>
<evidence type="ECO:0000256" key="7">
    <source>
        <dbReference type="ARBA" id="ARBA00019298"/>
    </source>
</evidence>
<dbReference type="STRING" id="885580.ENSFDAP00000006731"/>
<feature type="compositionally biased region" description="Low complexity" evidence="23">
    <location>
        <begin position="650"/>
        <end position="660"/>
    </location>
</feature>
<evidence type="ECO:0000256" key="19">
    <source>
        <dbReference type="ARBA" id="ARBA00023186"/>
    </source>
</evidence>
<feature type="region of interest" description="Disordered" evidence="23">
    <location>
        <begin position="1"/>
        <end position="56"/>
    </location>
</feature>
<evidence type="ECO:0000256" key="10">
    <source>
        <dbReference type="ARBA" id="ARBA00022491"/>
    </source>
</evidence>
<evidence type="ECO:0000259" key="24">
    <source>
        <dbReference type="Pfam" id="PF03344"/>
    </source>
</evidence>
<evidence type="ECO:0000256" key="9">
    <source>
        <dbReference type="ARBA" id="ARBA00022490"/>
    </source>
</evidence>
<feature type="domain" description="Daxx histone-binding" evidence="25">
    <location>
        <begin position="297"/>
        <end position="381"/>
    </location>
</feature>
<organism evidence="26 27">
    <name type="scientific">Fukomys damarensis</name>
    <name type="common">Damaraland mole rat</name>
    <name type="synonym">Cryptomys damarensis</name>
    <dbReference type="NCBI Taxonomy" id="885580"/>
    <lineage>
        <taxon>Eukaryota</taxon>
        <taxon>Metazoa</taxon>
        <taxon>Chordata</taxon>
        <taxon>Craniata</taxon>
        <taxon>Vertebrata</taxon>
        <taxon>Euteleostomi</taxon>
        <taxon>Mammalia</taxon>
        <taxon>Eutheria</taxon>
        <taxon>Euarchontoglires</taxon>
        <taxon>Glires</taxon>
        <taxon>Rodentia</taxon>
        <taxon>Hystricomorpha</taxon>
        <taxon>Bathyergidae</taxon>
        <taxon>Fukomys</taxon>
    </lineage>
</organism>
<keyword evidence="13" id="KW-0053">Apoptosis</keyword>
<dbReference type="GO" id="GO:0006915">
    <property type="term" value="P:apoptotic process"/>
    <property type="evidence" value="ECO:0007669"/>
    <property type="project" value="UniProtKB-KW"/>
</dbReference>
<evidence type="ECO:0000256" key="5">
    <source>
        <dbReference type="ARBA" id="ARBA00004642"/>
    </source>
</evidence>
<feature type="compositionally biased region" description="Low complexity" evidence="23">
    <location>
        <begin position="673"/>
        <end position="685"/>
    </location>
</feature>
<keyword evidence="8" id="KW-0158">Chromosome</keyword>
<evidence type="ECO:0000256" key="17">
    <source>
        <dbReference type="ARBA" id="ARBA00023054"/>
    </source>
</evidence>
<evidence type="ECO:0000256" key="21">
    <source>
        <dbReference type="ARBA" id="ARBA00023328"/>
    </source>
</evidence>
<dbReference type="FunFam" id="1.10.8.810:FF:000001">
    <property type="entry name" value="Death domain-associated protein 6"/>
    <property type="match status" value="1"/>
</dbReference>
<dbReference type="Pfam" id="PF03344">
    <property type="entry name" value="Daxx"/>
    <property type="match status" value="1"/>
</dbReference>
<keyword evidence="19" id="KW-0143">Chaperone</keyword>
<dbReference type="GO" id="GO:0016605">
    <property type="term" value="C:PML body"/>
    <property type="evidence" value="ECO:0007669"/>
    <property type="project" value="UniProtKB-SubCell"/>
</dbReference>
<keyword evidence="17" id="KW-0175">Coiled coil</keyword>
<evidence type="ECO:0000256" key="1">
    <source>
        <dbReference type="ARBA" id="ARBA00004322"/>
    </source>
</evidence>
<gene>
    <name evidence="26" type="ORF">H920_15461</name>
</gene>
<evidence type="ECO:0000256" key="14">
    <source>
        <dbReference type="ARBA" id="ARBA00022843"/>
    </source>
</evidence>
<evidence type="ECO:0000256" key="15">
    <source>
        <dbReference type="ARBA" id="ARBA00022853"/>
    </source>
</evidence>
<feature type="compositionally biased region" description="Basic and acidic residues" evidence="23">
    <location>
        <begin position="465"/>
        <end position="474"/>
    </location>
</feature>
<proteinExistence type="inferred from homology"/>
<feature type="compositionally biased region" description="Low complexity" evidence="23">
    <location>
        <begin position="148"/>
        <end position="157"/>
    </location>
</feature>
<reference evidence="26 27" key="1">
    <citation type="submission" date="2013-11" db="EMBL/GenBank/DDBJ databases">
        <title>The Damaraland mole rat (Fukomys damarensis) genome and evolution of African mole rats.</title>
        <authorList>
            <person name="Gladyshev V.N."/>
            <person name="Fang X."/>
        </authorList>
    </citation>
    <scope>NUCLEOTIDE SEQUENCE [LARGE SCALE GENOMIC DNA]</scope>
    <source>
        <tissue evidence="26">Liver</tissue>
    </source>
</reference>
<dbReference type="GO" id="GO:0000775">
    <property type="term" value="C:chromosome, centromeric region"/>
    <property type="evidence" value="ECO:0007669"/>
    <property type="project" value="UniProtKB-SubCell"/>
</dbReference>
<dbReference type="InterPro" id="IPR046426">
    <property type="entry name" value="DAXX_histone-bd_sf"/>
</dbReference>
<dbReference type="InterPro" id="IPR031333">
    <property type="entry name" value="Daxx_N"/>
</dbReference>
<keyword evidence="9" id="KW-0963">Cytoplasm</keyword>
<keyword evidence="16" id="KW-0805">Transcription regulation</keyword>
<feature type="compositionally biased region" description="Acidic residues" evidence="23">
    <location>
        <begin position="438"/>
        <end position="463"/>
    </location>
</feature>
<dbReference type="GO" id="GO:0005737">
    <property type="term" value="C:cytoplasm"/>
    <property type="evidence" value="ECO:0007669"/>
    <property type="project" value="UniProtKB-SubCell"/>
</dbReference>
<keyword evidence="11" id="KW-1017">Isopeptide bond</keyword>
<keyword evidence="14" id="KW-0832">Ubl conjugation</keyword>
<evidence type="ECO:0000256" key="20">
    <source>
        <dbReference type="ARBA" id="ARBA00023242"/>
    </source>
</evidence>
<keyword evidence="15" id="KW-0156">Chromatin regulator</keyword>
<evidence type="ECO:0000313" key="27">
    <source>
        <dbReference type="Proteomes" id="UP000028990"/>
    </source>
</evidence>
<sequence length="716" mass="78327">MATANSIIVLDDDDEDEAAAQPGPSSHPPPNPASPRAEAPGSSESPGAGGSTSSGGKKCYKLENEKLFEEFLELCKMQTSDHPEVVPFLCKLQQRAHPLFLASAEFCNILSRVLSRARSRPSKLYVYINELCTVLKAHSAKKKLNVAPAAAASSEPSGRNPPTDPSSDPANAEAAVCEAPRTRGSRRQIQRLEQLLALYVAEIRRLQEKELDLSELDDPDSTYLQEARLKRKLIRLFGRLCELKECSSLTGRVIEQRIPYRGTRYPEVNRCIERLINKPGPDTFPDYGDVLRAVEKAAARHSLGLSRQQLQLMAQDAFRDVGIRLQERRHLDLIYNFGCHLTDDYRPGIDPALSDPALARRLQENRSLAMSRLDEVISKYAVMQDKSEEMERQKRRARVSQGTASRSAGSPKAALDSGEGPSGMASRECPATSKAETDQEDEESDEEEEEDATDSEDKEDLEQPQEGKDGDKIPKSSAQVSTKKNQEAVKRICRASGEQQSKRLTVSPALESEERLAHSSIDAESNGEQVEELPLEGESPVSQLFELEIEALPVDTTPSPEESDISSSRKPPEDPVTEVVENGAATVTSTSFNGGVSPHTWRDPSPPCKKSRKEKQHPGSGQLGDSILERHRAAAEKNRKICMPSPPSPLASSAPVADSSTRVDSPSHGLVTSSLSSPAPARLSRVPQCSPRPSTYKMSVATQCDPEEIIVLSDSD</sequence>
<keyword evidence="10" id="KW-0678">Repressor</keyword>
<dbReference type="PANTHER" id="PTHR12766">
    <property type="entry name" value="DEATH DOMAIN-ASSOCIATED PROTEIN 6 DAXX"/>
    <property type="match status" value="1"/>
</dbReference>
<accession>A0A091CXY6</accession>
<feature type="compositionally biased region" description="Polar residues" evidence="23">
    <location>
        <begin position="585"/>
        <end position="594"/>
    </location>
</feature>
<dbReference type="GO" id="GO:0042981">
    <property type="term" value="P:regulation of apoptotic process"/>
    <property type="evidence" value="ECO:0007669"/>
    <property type="project" value="TreeGrafter"/>
</dbReference>
<evidence type="ECO:0000256" key="8">
    <source>
        <dbReference type="ARBA" id="ARBA00022454"/>
    </source>
</evidence>
<dbReference type="PANTHER" id="PTHR12766:SF7">
    <property type="entry name" value="DEATH DOMAIN-ASSOCIATED PROTEIN 6"/>
    <property type="match status" value="1"/>
</dbReference>
<evidence type="ECO:0000256" key="22">
    <source>
        <dbReference type="ARBA" id="ARBA00029641"/>
    </source>
</evidence>
<name>A0A091CXY6_FUKDA</name>
<protein>
    <recommendedName>
        <fullName evidence="7">Death domain-associated protein 6</fullName>
    </recommendedName>
    <alternativeName>
        <fullName evidence="22">Daxx</fullName>
    </alternativeName>
</protein>
<feature type="compositionally biased region" description="Low complexity" evidence="23">
    <location>
        <begin position="34"/>
        <end position="46"/>
    </location>
</feature>
<keyword evidence="20" id="KW-0539">Nucleus</keyword>
<feature type="compositionally biased region" description="Basic and acidic residues" evidence="23">
    <location>
        <begin position="627"/>
        <end position="639"/>
    </location>
</feature>
<feature type="domain" description="Daxx N-terminal Rassf1C-interacting" evidence="24">
    <location>
        <begin position="50"/>
        <end position="146"/>
    </location>
</feature>
<keyword evidence="27" id="KW-1185">Reference proteome</keyword>
<evidence type="ECO:0000256" key="4">
    <source>
        <dbReference type="ARBA" id="ARBA00004604"/>
    </source>
</evidence>
<dbReference type="CDD" id="cd13151">
    <property type="entry name" value="DAXX_helical_bundle"/>
    <property type="match status" value="1"/>
</dbReference>
<evidence type="ECO:0000256" key="3">
    <source>
        <dbReference type="ARBA" id="ARBA00004584"/>
    </source>
</evidence>
<evidence type="ECO:0000256" key="11">
    <source>
        <dbReference type="ARBA" id="ARBA00022499"/>
    </source>
</evidence>
<dbReference type="GO" id="GO:0006334">
    <property type="term" value="P:nucleosome assembly"/>
    <property type="evidence" value="ECO:0007669"/>
    <property type="project" value="TreeGrafter"/>
</dbReference>
<evidence type="ECO:0000256" key="2">
    <source>
        <dbReference type="ARBA" id="ARBA00004496"/>
    </source>
</evidence>
<keyword evidence="12" id="KW-0597">Phosphoprotein</keyword>
<dbReference type="Pfam" id="PF20920">
    <property type="entry name" value="DAXX_hist_bd"/>
    <property type="match status" value="1"/>
</dbReference>
<evidence type="ECO:0000256" key="18">
    <source>
        <dbReference type="ARBA" id="ARBA00023163"/>
    </source>
</evidence>
<dbReference type="AlphaFoldDB" id="A0A091CXY6"/>
<evidence type="ECO:0000256" key="12">
    <source>
        <dbReference type="ARBA" id="ARBA00022553"/>
    </source>
</evidence>
<keyword evidence="18" id="KW-0804">Transcription</keyword>
<dbReference type="InterPro" id="IPR046378">
    <property type="entry name" value="DAXX_histone-bd"/>
</dbReference>
<dbReference type="eggNOG" id="ENOG502QRS6">
    <property type="taxonomic scope" value="Eukaryota"/>
</dbReference>
<dbReference type="GO" id="GO:0005730">
    <property type="term" value="C:nucleolus"/>
    <property type="evidence" value="ECO:0007669"/>
    <property type="project" value="UniProtKB-SubCell"/>
</dbReference>
<dbReference type="CDD" id="cd13150">
    <property type="entry name" value="DAXX_histone_binding"/>
    <property type="match status" value="1"/>
</dbReference>
<dbReference type="GO" id="GO:0003713">
    <property type="term" value="F:transcription coactivator activity"/>
    <property type="evidence" value="ECO:0007669"/>
    <property type="project" value="TreeGrafter"/>
</dbReference>
<comment type="similarity">
    <text evidence="6">Belongs to the DAXX family.</text>
</comment>
<feature type="region of interest" description="Disordered" evidence="23">
    <location>
        <begin position="385"/>
        <end position="699"/>
    </location>
</feature>
<evidence type="ECO:0000256" key="23">
    <source>
        <dbReference type="SAM" id="MobiDB-lite"/>
    </source>
</evidence>
<comment type="subcellular location">
    <subcellularLocation>
        <location evidence="3">Chromosome</location>
        <location evidence="3">Centromere</location>
    </subcellularLocation>
    <subcellularLocation>
        <location evidence="2">Cytoplasm</location>
    </subcellularLocation>
    <subcellularLocation>
        <location evidence="1">Nucleus</location>
        <location evidence="1">PML body</location>
    </subcellularLocation>
    <subcellularLocation>
        <location evidence="4">Nucleus</location>
        <location evidence="4">Nucleolus</location>
    </subcellularLocation>
    <subcellularLocation>
        <location evidence="5">Nucleus</location>
        <location evidence="5">Nucleoplasm</location>
    </subcellularLocation>
</comment>
<dbReference type="Gene3D" id="1.20.58.2170">
    <property type="match status" value="1"/>
</dbReference>
<dbReference type="GO" id="GO:0042393">
    <property type="term" value="F:histone binding"/>
    <property type="evidence" value="ECO:0007669"/>
    <property type="project" value="InterPro"/>
</dbReference>
<dbReference type="EMBL" id="KN123813">
    <property type="protein sequence ID" value="KFO23123.1"/>
    <property type="molecule type" value="Genomic_DNA"/>
</dbReference>
<evidence type="ECO:0000256" key="16">
    <source>
        <dbReference type="ARBA" id="ARBA00023015"/>
    </source>
</evidence>
<keyword evidence="21" id="KW-0137">Centromere</keyword>
<evidence type="ECO:0000313" key="26">
    <source>
        <dbReference type="EMBL" id="KFO23123.1"/>
    </source>
</evidence>